<comment type="similarity">
    <text evidence="1">Belongs to the cycloisomerase 2 family.</text>
</comment>
<evidence type="ECO:0000313" key="5">
    <source>
        <dbReference type="Proteomes" id="UP000721236"/>
    </source>
</evidence>
<dbReference type="PANTHER" id="PTHR30344">
    <property type="entry name" value="6-PHOSPHOGLUCONOLACTONASE-RELATED"/>
    <property type="match status" value="1"/>
</dbReference>
<keyword evidence="5" id="KW-1185">Reference proteome</keyword>
<evidence type="ECO:0000256" key="2">
    <source>
        <dbReference type="ARBA" id="ARBA00022526"/>
    </source>
</evidence>
<dbReference type="Gene3D" id="2.130.10.10">
    <property type="entry name" value="YVTN repeat-like/Quinoprotein amine dehydrogenase"/>
    <property type="match status" value="3"/>
</dbReference>
<keyword evidence="3" id="KW-0732">Signal</keyword>
<dbReference type="SUPFAM" id="SSF51004">
    <property type="entry name" value="C-terminal (heme d1) domain of cytochrome cd1-nitrite reductase"/>
    <property type="match status" value="1"/>
</dbReference>
<dbReference type="InterPro" id="IPR011048">
    <property type="entry name" value="Haem_d1_sf"/>
</dbReference>
<name>A0ABM8WH66_9BURK</name>
<gene>
    <name evidence="4" type="ORF">LMG21510_00520</name>
</gene>
<organism evidence="4 5">
    <name type="scientific">Cupriavidus respiraculi</name>
    <dbReference type="NCBI Taxonomy" id="195930"/>
    <lineage>
        <taxon>Bacteria</taxon>
        <taxon>Pseudomonadati</taxon>
        <taxon>Pseudomonadota</taxon>
        <taxon>Betaproteobacteria</taxon>
        <taxon>Burkholderiales</taxon>
        <taxon>Burkholderiaceae</taxon>
        <taxon>Cupriavidus</taxon>
    </lineage>
</organism>
<comment type="caution">
    <text evidence="4">The sequence shown here is derived from an EMBL/GenBank/DDBJ whole genome shotgun (WGS) entry which is preliminary data.</text>
</comment>
<keyword evidence="2" id="KW-0119">Carbohydrate metabolism</keyword>
<proteinExistence type="inferred from homology"/>
<dbReference type="InterPro" id="IPR050282">
    <property type="entry name" value="Cycloisomerase_2"/>
</dbReference>
<protein>
    <recommendedName>
        <fullName evidence="6">6-phosphogluconolactonase</fullName>
    </recommendedName>
</protein>
<dbReference type="InterPro" id="IPR015943">
    <property type="entry name" value="WD40/YVTN_repeat-like_dom_sf"/>
</dbReference>
<sequence length="668" mass="65014">MFSHALAGARAAGLVLFAAALLGACGSDDPAETPPVTLPAARLVVDTGSAAPVAGGTFSLKATLLAADGSEVKGASVAWTSSNESVATVLSASDRAPAAAGAAPVGIYATIQTLAAGDADITATATLADGSRVSSVTHLVVQAAPAKSYTLALTPATLAVSAGGAAQTVAVSVRRSDGVDGAADLANWSWTSDDASFVVVIASDGHSARVASPASATAAASATLTACADAPAGRLCANAALSRAATPPAPTYSVGGTVSGLAAGKSLQLSDGNGDVQLVNANGAFAMPTSRPAATPYAVTVSGQPAGQTCTVANGIGTLPAANVTNIAITCVQAQFVVVANRDDRTISVYRADPRNGALAPVPGSPFPSGGAVNDMAFLPSGLVGLAVMVDTNTVVGFRLDPATGAMSAIAGTSAPTAYGAPHAVAVHPSGNWALIGAGTGVSSYAIDPATYALTFVSGAADGIGTGQTYGVALSPDGAHVYGANSRQDRVLKVTLDPSSGGFGPLAFLPTGGTGPNRLVVSPSGGHVYVANSTSASLGVGTIGSDGLLTAVNTYPTTAATPVDIALTPSGDFAYLLGTGSSSIVGYRLDPSSADGLPVAVVGTTPAGGNGQRLSIDPNGRYLYTTALSGSILAFAIDASTGTLTPVPGSPFATGNVNTAVVIVEPKP</sequence>
<evidence type="ECO:0000313" key="4">
    <source>
        <dbReference type="EMBL" id="CAG9166738.1"/>
    </source>
</evidence>
<dbReference type="InterPro" id="IPR019405">
    <property type="entry name" value="Lactonase_7-beta_prop"/>
</dbReference>
<feature type="signal peptide" evidence="3">
    <location>
        <begin position="1"/>
        <end position="24"/>
    </location>
</feature>
<reference evidence="4 5" key="1">
    <citation type="submission" date="2021-08" db="EMBL/GenBank/DDBJ databases">
        <authorList>
            <person name="Peeters C."/>
        </authorList>
    </citation>
    <scope>NUCLEOTIDE SEQUENCE [LARGE SCALE GENOMIC DNA]</scope>
    <source>
        <strain evidence="4 5">LMG 21510</strain>
    </source>
</reference>
<accession>A0ABM8WH66</accession>
<feature type="chain" id="PRO_5047080591" description="6-phosphogluconolactonase" evidence="3">
    <location>
        <begin position="25"/>
        <end position="668"/>
    </location>
</feature>
<dbReference type="Pfam" id="PF10282">
    <property type="entry name" value="Lactonase"/>
    <property type="match status" value="1"/>
</dbReference>
<dbReference type="Proteomes" id="UP000721236">
    <property type="component" value="Unassembled WGS sequence"/>
</dbReference>
<evidence type="ECO:0000256" key="3">
    <source>
        <dbReference type="SAM" id="SignalP"/>
    </source>
</evidence>
<dbReference type="EMBL" id="CAJZAH010000001">
    <property type="protein sequence ID" value="CAG9166738.1"/>
    <property type="molecule type" value="Genomic_DNA"/>
</dbReference>
<dbReference type="PANTHER" id="PTHR30344:SF1">
    <property type="entry name" value="6-PHOSPHOGLUCONOLACTONASE"/>
    <property type="match status" value="1"/>
</dbReference>
<evidence type="ECO:0008006" key="6">
    <source>
        <dbReference type="Google" id="ProtNLM"/>
    </source>
</evidence>
<dbReference type="RefSeq" id="WP_224039428.1">
    <property type="nucleotide sequence ID" value="NZ_CAJZAH010000001.1"/>
</dbReference>
<evidence type="ECO:0000256" key="1">
    <source>
        <dbReference type="ARBA" id="ARBA00005564"/>
    </source>
</evidence>
<keyword evidence="2" id="KW-0313">Glucose metabolism</keyword>
<dbReference type="Gene3D" id="2.60.40.1080">
    <property type="match status" value="1"/>
</dbReference>